<evidence type="ECO:0000259" key="2">
    <source>
        <dbReference type="Pfam" id="PF09331"/>
    </source>
</evidence>
<dbReference type="OrthoDB" id="1930729at2759"/>
<feature type="region of interest" description="Disordered" evidence="1">
    <location>
        <begin position="316"/>
        <end position="339"/>
    </location>
</feature>
<comment type="caution">
    <text evidence="3">The sequence shown here is derived from an EMBL/GenBank/DDBJ whole genome shotgun (WGS) entry which is preliminary data.</text>
</comment>
<sequence length="661" mass="73810">MATTEQGDRRVEASDVDLLPDMMFAHGEEPVGVRVLTYQSSRAIKRILSALEERELQIIQESSFGKMVEIAEKPSFSGRFARYIMSRQLKVNKRHEAWFRFAGHPVRFSLREFAIVTGLPCGDDDDLEEISDKGGRKRTLNPGHARAIDKKGQVVVRCILEEDPTRPLDECTFVWKDELEDPKVDNLLRLIKEKYLFNASMFKGGATSIEVERLREQAKPKNKQRKKKQPPLATSNVEESGNTTMLLEKLKPEFERIYDRLANCDAVGRGLDMRVTSLETSVPGVFDSLLQKVKDHVMGNLEEMVKGMVSKAETAVPNVSGGSRNIAQKQQQPGAENGELYNETIRNVLGNLMQYSTPTKSQASVTPGDGEADGESSGNREDMPHIMTTSAQSQTERTDGDNPANPLDLEQPYTGPDAEDPSFSLGMTQEGDIQASTEKPRSDPPSNLDDAKVDDNINGEQACRKSKRQKTAPNSLLTDYECSARFVSRVRQSRKFLFATQDPGETLTNYKSLIEKLKTPIVVDVDGLTVNAKEISDIAERGKPPTAKIVDILMRLLRAIVDKNPSHADEAKFVIFDNEGLVEYFSEKMIGSEDATRYYLPMQFEKKEWVGECGRSAGVVMPMEWVAKGICVEACRSIVPDVLPEEAKAAAIMAYEFHEKL</sequence>
<protein>
    <recommendedName>
        <fullName evidence="2">DUF1985 domain-containing protein</fullName>
    </recommendedName>
</protein>
<feature type="compositionally biased region" description="Basic residues" evidence="1">
    <location>
        <begin position="220"/>
        <end position="229"/>
    </location>
</feature>
<keyword evidence="4" id="KW-1185">Reference proteome</keyword>
<evidence type="ECO:0000256" key="1">
    <source>
        <dbReference type="SAM" id="MobiDB-lite"/>
    </source>
</evidence>
<feature type="compositionally biased region" description="Polar residues" evidence="1">
    <location>
        <begin position="320"/>
        <end position="334"/>
    </location>
</feature>
<evidence type="ECO:0000313" key="3">
    <source>
        <dbReference type="EMBL" id="KAG2241643.1"/>
    </source>
</evidence>
<dbReference type="AlphaFoldDB" id="A0A8X7P0F0"/>
<feature type="compositionally biased region" description="Polar residues" evidence="1">
    <location>
        <begin position="232"/>
        <end position="243"/>
    </location>
</feature>
<name>A0A8X7P0F0_BRACI</name>
<accession>A0A8X7P0F0</accession>
<organism evidence="3 4">
    <name type="scientific">Brassica carinata</name>
    <name type="common">Ethiopian mustard</name>
    <name type="synonym">Abyssinian cabbage</name>
    <dbReference type="NCBI Taxonomy" id="52824"/>
    <lineage>
        <taxon>Eukaryota</taxon>
        <taxon>Viridiplantae</taxon>
        <taxon>Streptophyta</taxon>
        <taxon>Embryophyta</taxon>
        <taxon>Tracheophyta</taxon>
        <taxon>Spermatophyta</taxon>
        <taxon>Magnoliopsida</taxon>
        <taxon>eudicotyledons</taxon>
        <taxon>Gunneridae</taxon>
        <taxon>Pentapetalae</taxon>
        <taxon>rosids</taxon>
        <taxon>malvids</taxon>
        <taxon>Brassicales</taxon>
        <taxon>Brassicaceae</taxon>
        <taxon>Brassiceae</taxon>
        <taxon>Brassica</taxon>
    </lineage>
</organism>
<dbReference type="EMBL" id="JAAMPC010000864">
    <property type="protein sequence ID" value="KAG2241643.1"/>
    <property type="molecule type" value="Genomic_DNA"/>
</dbReference>
<reference evidence="3 4" key="1">
    <citation type="submission" date="2020-02" db="EMBL/GenBank/DDBJ databases">
        <authorList>
            <person name="Ma Q."/>
            <person name="Huang Y."/>
            <person name="Song X."/>
            <person name="Pei D."/>
        </authorList>
    </citation>
    <scope>NUCLEOTIDE SEQUENCE [LARGE SCALE GENOMIC DNA]</scope>
    <source>
        <strain evidence="3">Sxm20200214</strain>
        <tissue evidence="3">Leaf</tissue>
    </source>
</reference>
<dbReference type="PANTHER" id="PTHR48449">
    <property type="entry name" value="DUF1985 DOMAIN-CONTAINING PROTEIN"/>
    <property type="match status" value="1"/>
</dbReference>
<gene>
    <name evidence="3" type="ORF">Bca52824_090216</name>
</gene>
<feature type="domain" description="DUF1985" evidence="2">
    <location>
        <begin position="85"/>
        <end position="138"/>
    </location>
</feature>
<dbReference type="InterPro" id="IPR015410">
    <property type="entry name" value="DUF1985"/>
</dbReference>
<feature type="region of interest" description="Disordered" evidence="1">
    <location>
        <begin position="215"/>
        <end position="243"/>
    </location>
</feature>
<feature type="region of interest" description="Disordered" evidence="1">
    <location>
        <begin position="358"/>
        <end position="474"/>
    </location>
</feature>
<dbReference type="PANTHER" id="PTHR48449:SF2">
    <property type="entry name" value="UBIQUITIN-LIKE PROTEASE FAMILY PROFILE DOMAIN-CONTAINING PROTEIN"/>
    <property type="match status" value="1"/>
</dbReference>
<proteinExistence type="predicted"/>
<dbReference type="Proteomes" id="UP000886595">
    <property type="component" value="Unassembled WGS sequence"/>
</dbReference>
<evidence type="ECO:0000313" key="4">
    <source>
        <dbReference type="Proteomes" id="UP000886595"/>
    </source>
</evidence>
<dbReference type="Pfam" id="PF09331">
    <property type="entry name" value="DUF1985"/>
    <property type="match status" value="1"/>
</dbReference>